<geneLocation type="chloroplast" evidence="2"/>
<proteinExistence type="predicted"/>
<accession>A0A2U1NRB1</accession>
<keyword evidence="3" id="KW-1185">Reference proteome</keyword>
<evidence type="ECO:0000313" key="2">
    <source>
        <dbReference type="EMBL" id="PWA76049.1"/>
    </source>
</evidence>
<organism evidence="2 3">
    <name type="scientific">Artemisia annua</name>
    <name type="common">Sweet wormwood</name>
    <dbReference type="NCBI Taxonomy" id="35608"/>
    <lineage>
        <taxon>Eukaryota</taxon>
        <taxon>Viridiplantae</taxon>
        <taxon>Streptophyta</taxon>
        <taxon>Embryophyta</taxon>
        <taxon>Tracheophyta</taxon>
        <taxon>Spermatophyta</taxon>
        <taxon>Magnoliopsida</taxon>
        <taxon>eudicotyledons</taxon>
        <taxon>Gunneridae</taxon>
        <taxon>Pentapetalae</taxon>
        <taxon>asterids</taxon>
        <taxon>campanulids</taxon>
        <taxon>Asterales</taxon>
        <taxon>Asteraceae</taxon>
        <taxon>Asteroideae</taxon>
        <taxon>Anthemideae</taxon>
        <taxon>Artemisiinae</taxon>
        <taxon>Artemisia</taxon>
    </lineage>
</organism>
<feature type="domain" description="STEEP1" evidence="1">
    <location>
        <begin position="80"/>
        <end position="118"/>
    </location>
</feature>
<keyword evidence="2" id="KW-0150">Chloroplast</keyword>
<evidence type="ECO:0000259" key="1">
    <source>
        <dbReference type="Pfam" id="PF25809"/>
    </source>
</evidence>
<dbReference type="Pfam" id="PF25809">
    <property type="entry name" value="STEEP1"/>
    <property type="match status" value="1"/>
</dbReference>
<dbReference type="InterPro" id="IPR053323">
    <property type="entry name" value="UPF0235"/>
</dbReference>
<reference evidence="2 3" key="1">
    <citation type="journal article" date="2018" name="Mol. Plant">
        <title>The genome of Artemisia annua provides insight into the evolution of Asteraceae family and artemisinin biosynthesis.</title>
        <authorList>
            <person name="Shen Q."/>
            <person name="Zhang L."/>
            <person name="Liao Z."/>
            <person name="Wang S."/>
            <person name="Yan T."/>
            <person name="Shi P."/>
            <person name="Liu M."/>
            <person name="Fu X."/>
            <person name="Pan Q."/>
            <person name="Wang Y."/>
            <person name="Lv Z."/>
            <person name="Lu X."/>
            <person name="Zhang F."/>
            <person name="Jiang W."/>
            <person name="Ma Y."/>
            <person name="Chen M."/>
            <person name="Hao X."/>
            <person name="Li L."/>
            <person name="Tang Y."/>
            <person name="Lv G."/>
            <person name="Zhou Y."/>
            <person name="Sun X."/>
            <person name="Brodelius P.E."/>
            <person name="Rose J.K.C."/>
            <person name="Tang K."/>
        </authorList>
    </citation>
    <scope>NUCLEOTIDE SEQUENCE [LARGE SCALE GENOMIC DNA]</scope>
    <source>
        <strain evidence="3">cv. Huhao1</strain>
        <tissue evidence="2">Leaf</tissue>
    </source>
</reference>
<keyword evidence="2" id="KW-0934">Plastid</keyword>
<dbReference type="PANTHER" id="PTHR47525">
    <property type="entry name" value="OS07G0295200 PROTEIN"/>
    <property type="match status" value="1"/>
</dbReference>
<dbReference type="Proteomes" id="UP000245207">
    <property type="component" value="Unassembled WGS sequence"/>
</dbReference>
<gene>
    <name evidence="2" type="ORF">CTI12_AA236510</name>
</gene>
<dbReference type="InterPro" id="IPR057965">
    <property type="entry name" value="STEEP1_dom"/>
</dbReference>
<name>A0A2U1NRB1_ARTAN</name>
<dbReference type="STRING" id="35608.A0A2U1NRB1"/>
<protein>
    <recommendedName>
        <fullName evidence="1">STEEP1 domain-containing protein</fullName>
    </recommendedName>
</protein>
<comment type="caution">
    <text evidence="2">The sequence shown here is derived from an EMBL/GenBank/DDBJ whole genome shotgun (WGS) entry which is preliminary data.</text>
</comment>
<dbReference type="AlphaFoldDB" id="A0A2U1NRB1"/>
<dbReference type="OrthoDB" id="10562213at2759"/>
<evidence type="ECO:0000313" key="3">
    <source>
        <dbReference type="Proteomes" id="UP000245207"/>
    </source>
</evidence>
<sequence>MMIEMSSYMIDIEDEMEIWIKDDDKIYEITTGFRRLPPLLSPEKGSTTSIAVKCAAAWTFLPPPELLPPLPELVATAGNNTQLQKMPTRKTDKAYVLDKKKHLTRLNITEAGKILLKR</sequence>
<dbReference type="EMBL" id="PKPP01002319">
    <property type="protein sequence ID" value="PWA76049.1"/>
    <property type="molecule type" value="Genomic_DNA"/>
</dbReference>
<dbReference type="PANTHER" id="PTHR47525:SF1">
    <property type="entry name" value="OS07G0295200 PROTEIN"/>
    <property type="match status" value="1"/>
</dbReference>